<dbReference type="InterPro" id="IPR038078">
    <property type="entry name" value="PhoU-like_sf"/>
</dbReference>
<dbReference type="PROSITE" id="PS51202">
    <property type="entry name" value="RCK_C"/>
    <property type="match status" value="2"/>
</dbReference>
<feature type="domain" description="RCK C-terminal" evidence="2">
    <location>
        <begin position="135"/>
        <end position="221"/>
    </location>
</feature>
<evidence type="ECO:0000313" key="3">
    <source>
        <dbReference type="EMBL" id="GAA0452626.1"/>
    </source>
</evidence>
<dbReference type="PANTHER" id="PTHR30445">
    <property type="entry name" value="K(+)_H(+) ANTIPORTER SUBUNIT KHTT"/>
    <property type="match status" value="1"/>
</dbReference>
<reference evidence="3" key="1">
    <citation type="journal article" date="2014" name="Int. J. Syst. Evol. Microbiol.">
        <title>Complete genome sequence of Corynebacterium casei LMG S-19264T (=DSM 44701T), isolated from a smear-ripened cheese.</title>
        <authorList>
            <consortium name="US DOE Joint Genome Institute (JGI-PGF)"/>
            <person name="Walter F."/>
            <person name="Albersmeier A."/>
            <person name="Kalinowski J."/>
            <person name="Ruckert C."/>
        </authorList>
    </citation>
    <scope>NUCLEOTIDE SEQUENCE</scope>
    <source>
        <strain evidence="3">JCM 12289</strain>
    </source>
</reference>
<dbReference type="SUPFAM" id="SSF109755">
    <property type="entry name" value="PhoU-like"/>
    <property type="match status" value="1"/>
</dbReference>
<evidence type="ECO:0000259" key="2">
    <source>
        <dbReference type="PROSITE" id="PS51202"/>
    </source>
</evidence>
<proteinExistence type="predicted"/>
<feature type="domain" description="RCK C-terminal" evidence="2">
    <location>
        <begin position="335"/>
        <end position="440"/>
    </location>
</feature>
<keyword evidence="3" id="KW-0813">Transport</keyword>
<dbReference type="InterPro" id="IPR050144">
    <property type="entry name" value="AAE_transporter"/>
</dbReference>
<dbReference type="InterPro" id="IPR006037">
    <property type="entry name" value="RCK_C"/>
</dbReference>
<dbReference type="Gene3D" id="1.20.58.220">
    <property type="entry name" value="Phosphate transport system protein phou homolog 2, domain 2"/>
    <property type="match status" value="2"/>
</dbReference>
<keyword evidence="1" id="KW-0175">Coiled coil</keyword>
<evidence type="ECO:0000256" key="1">
    <source>
        <dbReference type="SAM" id="Coils"/>
    </source>
</evidence>
<sequence>MSLLPYLPGKALPLRHGKLLTGPVERRRMSREVGYEPRSVKRLLAEMKDIAELMIDLSYSAVLLDSREVAAEVLELESEMDILQLKTRMSLLMAARSPDDAEALAPVVGIVGATEKVSDATGDIAKIVLEEIGLPEAIRGALPDAVETIVRAQVAPDARFARQTLGELNLESETGVRAIALRQAGEWVLNPDRETTLEVDDVVLFRGPEEALAGVYQSVTGEVYTPPEPPDPTISDLERATDSVVLMKNMSELAVDLGYGAVLFDSTNLADEVVDLEAEVDALQSRFEAWTLRAASRVDDPVSLRGLVHLARSTEVISDAAVEISEGVLRGLGSHPVIAEAVGESDEVIVRLTVGRDSDLDGATLGGRMVKTETGMRVIAVRRAGRTDVTDESVTTETVTHAHDEWVVSPGPETELRAGNVLLAKGPRTAAERLGALAGE</sequence>
<dbReference type="Gene3D" id="3.30.70.1450">
    <property type="entry name" value="Regulator of K+ conductance, C-terminal domain"/>
    <property type="match status" value="2"/>
</dbReference>
<organism evidence="3 4">
    <name type="scientific">Halococcus dombrowskii</name>
    <dbReference type="NCBI Taxonomy" id="179637"/>
    <lineage>
        <taxon>Archaea</taxon>
        <taxon>Methanobacteriati</taxon>
        <taxon>Methanobacteriota</taxon>
        <taxon>Stenosarchaea group</taxon>
        <taxon>Halobacteria</taxon>
        <taxon>Halobacteriales</taxon>
        <taxon>Halococcaceae</taxon>
        <taxon>Halococcus</taxon>
    </lineage>
</organism>
<dbReference type="SUPFAM" id="SSF116726">
    <property type="entry name" value="TrkA C-terminal domain-like"/>
    <property type="match status" value="2"/>
</dbReference>
<name>A0AAV3SC32_HALDO</name>
<dbReference type="EMBL" id="BAAADN010000009">
    <property type="protein sequence ID" value="GAA0452626.1"/>
    <property type="molecule type" value="Genomic_DNA"/>
</dbReference>
<comment type="caution">
    <text evidence="3">The sequence shown here is derived from an EMBL/GenBank/DDBJ whole genome shotgun (WGS) entry which is preliminary data.</text>
</comment>
<dbReference type="InterPro" id="IPR036721">
    <property type="entry name" value="RCK_C_sf"/>
</dbReference>
<feature type="coiled-coil region" evidence="1">
    <location>
        <begin position="266"/>
        <end position="293"/>
    </location>
</feature>
<dbReference type="GO" id="GO:0006813">
    <property type="term" value="P:potassium ion transport"/>
    <property type="evidence" value="ECO:0007669"/>
    <property type="project" value="InterPro"/>
</dbReference>
<gene>
    <name evidence="3" type="ORF">GCM10008985_05360</name>
</gene>
<dbReference type="Pfam" id="PF01895">
    <property type="entry name" value="PhoU"/>
    <property type="match status" value="2"/>
</dbReference>
<keyword evidence="3" id="KW-0406">Ion transport</keyword>
<dbReference type="Pfam" id="PF02080">
    <property type="entry name" value="TrkA_C"/>
    <property type="match status" value="1"/>
</dbReference>
<evidence type="ECO:0000313" key="4">
    <source>
        <dbReference type="Proteomes" id="UP001500962"/>
    </source>
</evidence>
<reference evidence="3" key="2">
    <citation type="submission" date="2023-12" db="EMBL/GenBank/DDBJ databases">
        <authorList>
            <person name="Sun Q."/>
            <person name="Inoue M."/>
        </authorList>
    </citation>
    <scope>NUCLEOTIDE SEQUENCE</scope>
    <source>
        <strain evidence="3">JCM 12289</strain>
    </source>
</reference>
<dbReference type="GO" id="GO:0008324">
    <property type="term" value="F:monoatomic cation transmembrane transporter activity"/>
    <property type="evidence" value="ECO:0007669"/>
    <property type="project" value="InterPro"/>
</dbReference>
<accession>A0AAV3SC32</accession>
<keyword evidence="3" id="KW-0407">Ion channel</keyword>
<protein>
    <submittedName>
        <fullName evidence="3">Potassium channel family protein</fullName>
    </submittedName>
</protein>
<dbReference type="PANTHER" id="PTHR30445:SF8">
    <property type="entry name" value="K(+)_H(+) ANTIPORTER SUBUNIT KHTT"/>
    <property type="match status" value="1"/>
</dbReference>
<dbReference type="InterPro" id="IPR026022">
    <property type="entry name" value="PhoU_dom"/>
</dbReference>
<dbReference type="Proteomes" id="UP001500962">
    <property type="component" value="Unassembled WGS sequence"/>
</dbReference>
<dbReference type="AlphaFoldDB" id="A0AAV3SC32"/>